<comment type="caution">
    <text evidence="3">The sequence shown here is derived from an EMBL/GenBank/DDBJ whole genome shotgun (WGS) entry which is preliminary data.</text>
</comment>
<feature type="compositionally biased region" description="Acidic residues" evidence="2">
    <location>
        <begin position="675"/>
        <end position="687"/>
    </location>
</feature>
<evidence type="ECO:0000256" key="1">
    <source>
        <dbReference type="SAM" id="Coils"/>
    </source>
</evidence>
<accession>A0AAV3NX23</accession>
<evidence type="ECO:0008006" key="5">
    <source>
        <dbReference type="Google" id="ProtNLM"/>
    </source>
</evidence>
<evidence type="ECO:0000313" key="4">
    <source>
        <dbReference type="Proteomes" id="UP001454036"/>
    </source>
</evidence>
<organism evidence="3 4">
    <name type="scientific">Lithospermum erythrorhizon</name>
    <name type="common">Purple gromwell</name>
    <name type="synonym">Lithospermum officinale var. erythrorhizon</name>
    <dbReference type="NCBI Taxonomy" id="34254"/>
    <lineage>
        <taxon>Eukaryota</taxon>
        <taxon>Viridiplantae</taxon>
        <taxon>Streptophyta</taxon>
        <taxon>Embryophyta</taxon>
        <taxon>Tracheophyta</taxon>
        <taxon>Spermatophyta</taxon>
        <taxon>Magnoliopsida</taxon>
        <taxon>eudicotyledons</taxon>
        <taxon>Gunneridae</taxon>
        <taxon>Pentapetalae</taxon>
        <taxon>asterids</taxon>
        <taxon>lamiids</taxon>
        <taxon>Boraginales</taxon>
        <taxon>Boraginaceae</taxon>
        <taxon>Boraginoideae</taxon>
        <taxon>Lithospermeae</taxon>
        <taxon>Lithospermum</taxon>
    </lineage>
</organism>
<dbReference type="Proteomes" id="UP001454036">
    <property type="component" value="Unassembled WGS sequence"/>
</dbReference>
<feature type="compositionally biased region" description="Polar residues" evidence="2">
    <location>
        <begin position="663"/>
        <end position="672"/>
    </location>
</feature>
<dbReference type="EMBL" id="BAABME010000588">
    <property type="protein sequence ID" value="GAA0143980.1"/>
    <property type="molecule type" value="Genomic_DNA"/>
</dbReference>
<feature type="coiled-coil region" evidence="1">
    <location>
        <begin position="594"/>
        <end position="640"/>
    </location>
</feature>
<proteinExistence type="predicted"/>
<reference evidence="3 4" key="1">
    <citation type="submission" date="2024-01" db="EMBL/GenBank/DDBJ databases">
        <title>The complete chloroplast genome sequence of Lithospermum erythrorhizon: insights into the phylogenetic relationship among Boraginaceae species and the maternal lineages of purple gromwells.</title>
        <authorList>
            <person name="Okada T."/>
            <person name="Watanabe K."/>
        </authorList>
    </citation>
    <scope>NUCLEOTIDE SEQUENCE [LARGE SCALE GENOMIC DNA]</scope>
</reference>
<dbReference type="InterPro" id="IPR044202">
    <property type="entry name" value="LETM1/MDM38-like"/>
</dbReference>
<evidence type="ECO:0000256" key="2">
    <source>
        <dbReference type="SAM" id="MobiDB-lite"/>
    </source>
</evidence>
<name>A0AAV3NX23_LITER</name>
<dbReference type="PANTHER" id="PTHR14009">
    <property type="entry name" value="LEUCINE ZIPPER-EF-HAND CONTAINING TRANSMEMBRANE PROTEIN"/>
    <property type="match status" value="1"/>
</dbReference>
<dbReference type="AlphaFoldDB" id="A0AAV3NX23"/>
<dbReference type="GO" id="GO:0030003">
    <property type="term" value="P:intracellular monoatomic cation homeostasis"/>
    <property type="evidence" value="ECO:0007669"/>
    <property type="project" value="TreeGrafter"/>
</dbReference>
<dbReference type="PANTHER" id="PTHR14009:SF9">
    <property type="entry name" value="LETM1-LIKE PROTEIN"/>
    <property type="match status" value="1"/>
</dbReference>
<keyword evidence="1" id="KW-0175">Coiled coil</keyword>
<protein>
    <recommendedName>
        <fullName evidence="5">LETM1-like protein</fullName>
    </recommendedName>
</protein>
<dbReference type="GO" id="GO:0005743">
    <property type="term" value="C:mitochondrial inner membrane"/>
    <property type="evidence" value="ECO:0007669"/>
    <property type="project" value="InterPro"/>
</dbReference>
<sequence length="833" mass="94194">MISENVSLRPHTLSSRYHKANSYFCFPVFLQLRKYSFLEVCICRSSVPRISVKKVILRRKVFGLDYLICGQCYANKTHLRLCVLNDVRLGFTFGASSFKHNLHMKSRGIQSQVPCAAADDGVTVNGSPQAPASNDVGDIRLKLDQSIQSEEYSTELIQLLHDAARVFELGIRKQSSLLNTTWFSTSWFGVDRNAWVKMLSYQASVFSLLLSANEICSRGDGRDRDINVFVQRSVLRQSAPLENAIRDKLSAEQREVSDWFWSAQVPAVITTFIDYFERDQRYSAATAVLGTGKSLGTGSSSDISLLMLALSCIAAITKLGQTKISCAQFFSIIPDVTGRLMDMLVEFISIQQAYHSVKDIGLRREFLVHFGPRAAKCRIKNDGGIEELMFWVSLVQEQLQQAIDRERIWSRLTTSESIEVLERDLAIFGFFIALGRRTKSYLCANGFDVVDEPLEGFVRFLIGGSVIYYPQLSSISSYQLYVEVVCEELDWLPFYPGSCNDSRARSISGHKSAEASSPNAEAIPVVLDVCSHWIESFIKYSKWLENRSNVKAARYLSKGHKKLKECSKEFGIQTLRSAVNSVALREPDSFDKALESVEEALMRLEVLLQELHVSSTDSGKEQLKAACSDLERIRKLKKEAEFLEVSFRAKAASIQQEGDKGSLSRTSISVQQPYLEEETNSLDEDLDSERSRIPKPRGIWSFLVRRPSRSTERKDKDDLILVESSGRTMQDPESTDIQRFELLRNELKELELRVERSADLCGYEEEESDMKNNPSRLGNKNEGAELVQVQAKENMIGRSLDKLKETTTVWDHVFHHKICFLVQKAPGCLVLIS</sequence>
<keyword evidence="4" id="KW-1185">Reference proteome</keyword>
<evidence type="ECO:0000313" key="3">
    <source>
        <dbReference type="EMBL" id="GAA0143980.1"/>
    </source>
</evidence>
<gene>
    <name evidence="3" type="ORF">LIER_04540</name>
</gene>
<feature type="region of interest" description="Disordered" evidence="2">
    <location>
        <begin position="656"/>
        <end position="690"/>
    </location>
</feature>